<comment type="cofactor">
    <cofactor evidence="6">
        <name>Mg(2+)</name>
        <dbReference type="ChEBI" id="CHEBI:18420"/>
    </cofactor>
    <text evidence="6">Binds 2 magnesium ions per subunit.</text>
</comment>
<evidence type="ECO:0000256" key="5">
    <source>
        <dbReference type="ARBA" id="ARBA00022932"/>
    </source>
</evidence>
<dbReference type="AlphaFoldDB" id="A0AAW7ZEQ2"/>
<evidence type="ECO:0000256" key="6">
    <source>
        <dbReference type="HAMAP-Rule" id="MF_01113"/>
    </source>
</evidence>
<evidence type="ECO:0000259" key="7">
    <source>
        <dbReference type="PROSITE" id="PS50173"/>
    </source>
</evidence>
<dbReference type="RefSeq" id="WP_304542820.1">
    <property type="nucleotide sequence ID" value="NZ_JARPTC010000014.1"/>
</dbReference>
<keyword evidence="2 6" id="KW-0515">Mutator protein</keyword>
<keyword evidence="6" id="KW-0235">DNA replication</keyword>
<feature type="binding site" evidence="6">
    <location>
        <position position="9"/>
    </location>
    <ligand>
        <name>Mg(2+)</name>
        <dbReference type="ChEBI" id="CHEBI:18420"/>
    </ligand>
</feature>
<comment type="caution">
    <text evidence="8">The sequence shown here is derived from an EMBL/GenBank/DDBJ whole genome shotgun (WGS) entry which is preliminary data.</text>
</comment>
<dbReference type="Gene3D" id="3.30.1490.100">
    <property type="entry name" value="DNA polymerase, Y-family, little finger domain"/>
    <property type="match status" value="1"/>
</dbReference>
<keyword evidence="9" id="KW-1185">Reference proteome</keyword>
<dbReference type="SUPFAM" id="SSF100879">
    <property type="entry name" value="Lesion bypass DNA polymerase (Y-family), little finger domain"/>
    <property type="match status" value="1"/>
</dbReference>
<comment type="catalytic activity">
    <reaction evidence="6">
        <text>DNA(n) + a 2'-deoxyribonucleoside 5'-triphosphate = DNA(n+1) + diphosphate</text>
        <dbReference type="Rhea" id="RHEA:22508"/>
        <dbReference type="Rhea" id="RHEA-COMP:17339"/>
        <dbReference type="Rhea" id="RHEA-COMP:17340"/>
        <dbReference type="ChEBI" id="CHEBI:33019"/>
        <dbReference type="ChEBI" id="CHEBI:61560"/>
        <dbReference type="ChEBI" id="CHEBI:173112"/>
        <dbReference type="EC" id="2.7.7.7"/>
    </reaction>
</comment>
<protein>
    <recommendedName>
        <fullName evidence="6">DNA polymerase IV</fullName>
        <shortName evidence="6">Pol IV</shortName>
        <ecNumber evidence="6">2.7.7.7</ecNumber>
    </recommendedName>
</protein>
<dbReference type="Pfam" id="PF00817">
    <property type="entry name" value="IMS"/>
    <property type="match status" value="1"/>
</dbReference>
<dbReference type="PANTHER" id="PTHR11076">
    <property type="entry name" value="DNA REPAIR POLYMERASE UMUC / TRANSFERASE FAMILY MEMBER"/>
    <property type="match status" value="1"/>
</dbReference>
<comment type="similarity">
    <text evidence="1 6">Belongs to the DNA polymerase type-Y family.</text>
</comment>
<dbReference type="Gene3D" id="1.10.150.20">
    <property type="entry name" value="5' to 3' exonuclease, C-terminal subdomain"/>
    <property type="match status" value="1"/>
</dbReference>
<dbReference type="GO" id="GO:0009432">
    <property type="term" value="P:SOS response"/>
    <property type="evidence" value="ECO:0007669"/>
    <property type="project" value="TreeGrafter"/>
</dbReference>
<feature type="binding site" evidence="6">
    <location>
        <position position="106"/>
    </location>
    <ligand>
        <name>Mg(2+)</name>
        <dbReference type="ChEBI" id="CHEBI:18420"/>
    </ligand>
</feature>
<dbReference type="Pfam" id="PF11799">
    <property type="entry name" value="IMS_C"/>
    <property type="match status" value="1"/>
</dbReference>
<dbReference type="GO" id="GO:0006281">
    <property type="term" value="P:DNA repair"/>
    <property type="evidence" value="ECO:0007669"/>
    <property type="project" value="UniProtKB-UniRule"/>
</dbReference>
<dbReference type="Pfam" id="PF11798">
    <property type="entry name" value="IMS_HHH"/>
    <property type="match status" value="1"/>
</dbReference>
<dbReference type="PANTHER" id="PTHR11076:SF35">
    <property type="entry name" value="DNA REPAIR PROTEIN HOMOLOG YOBH"/>
    <property type="match status" value="1"/>
</dbReference>
<name>A0AAW7ZEQ2_9FIRM</name>
<evidence type="ECO:0000313" key="8">
    <source>
        <dbReference type="EMBL" id="MDO7787634.1"/>
    </source>
</evidence>
<dbReference type="InterPro" id="IPR050116">
    <property type="entry name" value="DNA_polymerase-Y"/>
</dbReference>
<keyword evidence="6" id="KW-0238">DNA-binding</keyword>
<feature type="site" description="Substrate discrimination" evidence="6">
    <location>
        <position position="14"/>
    </location>
</feature>
<dbReference type="EC" id="2.7.7.7" evidence="6"/>
<feature type="active site" evidence="6">
    <location>
        <position position="107"/>
    </location>
</feature>
<dbReference type="InterPro" id="IPR036775">
    <property type="entry name" value="DNA_pol_Y-fam_lit_finger_sf"/>
</dbReference>
<organism evidence="8 9">
    <name type="scientific">Desulforamulus aquiferis</name>
    <dbReference type="NCBI Taxonomy" id="1397668"/>
    <lineage>
        <taxon>Bacteria</taxon>
        <taxon>Bacillati</taxon>
        <taxon>Bacillota</taxon>
        <taxon>Clostridia</taxon>
        <taxon>Eubacteriales</taxon>
        <taxon>Peptococcaceae</taxon>
        <taxon>Desulforamulus</taxon>
    </lineage>
</organism>
<dbReference type="Proteomes" id="UP001172911">
    <property type="component" value="Unassembled WGS sequence"/>
</dbReference>
<keyword evidence="6" id="KW-0479">Metal-binding</keyword>
<dbReference type="InterPro" id="IPR043128">
    <property type="entry name" value="Rev_trsase/Diguanyl_cyclase"/>
</dbReference>
<dbReference type="CDD" id="cd03586">
    <property type="entry name" value="PolY_Pol_IV_kappa"/>
    <property type="match status" value="1"/>
</dbReference>
<dbReference type="GO" id="GO:0042276">
    <property type="term" value="P:error-prone translesion synthesis"/>
    <property type="evidence" value="ECO:0007669"/>
    <property type="project" value="TreeGrafter"/>
</dbReference>
<evidence type="ECO:0000256" key="3">
    <source>
        <dbReference type="ARBA" id="ARBA00022695"/>
    </source>
</evidence>
<dbReference type="GO" id="GO:0005829">
    <property type="term" value="C:cytosol"/>
    <property type="evidence" value="ECO:0007669"/>
    <property type="project" value="TreeGrafter"/>
</dbReference>
<accession>A0AAW7ZEQ2</accession>
<keyword evidence="5 6" id="KW-0239">DNA-directed DNA polymerase</keyword>
<dbReference type="InterPro" id="IPR022880">
    <property type="entry name" value="DNApol_IV"/>
</dbReference>
<keyword evidence="6" id="KW-0963">Cytoplasm</keyword>
<dbReference type="NCBIfam" id="NF002848">
    <property type="entry name" value="PRK03103.1"/>
    <property type="match status" value="1"/>
</dbReference>
<dbReference type="InterPro" id="IPR001126">
    <property type="entry name" value="UmuC"/>
</dbReference>
<evidence type="ECO:0000313" key="9">
    <source>
        <dbReference type="Proteomes" id="UP001172911"/>
    </source>
</evidence>
<evidence type="ECO:0000256" key="2">
    <source>
        <dbReference type="ARBA" id="ARBA00022457"/>
    </source>
</evidence>
<comment type="subcellular location">
    <subcellularLocation>
        <location evidence="6">Cytoplasm</location>
    </subcellularLocation>
</comment>
<dbReference type="GO" id="GO:0006261">
    <property type="term" value="P:DNA-templated DNA replication"/>
    <property type="evidence" value="ECO:0007669"/>
    <property type="project" value="UniProtKB-UniRule"/>
</dbReference>
<dbReference type="HAMAP" id="MF_01113">
    <property type="entry name" value="DNApol_IV"/>
    <property type="match status" value="1"/>
</dbReference>
<keyword evidence="3 6" id="KW-0548">Nucleotidyltransferase</keyword>
<dbReference type="InterPro" id="IPR024728">
    <property type="entry name" value="PolY_HhH_motif"/>
</dbReference>
<dbReference type="GO" id="GO:0003887">
    <property type="term" value="F:DNA-directed DNA polymerase activity"/>
    <property type="evidence" value="ECO:0007669"/>
    <property type="project" value="UniProtKB-UniRule"/>
</dbReference>
<keyword evidence="6 8" id="KW-0808">Transferase</keyword>
<dbReference type="InterPro" id="IPR043502">
    <property type="entry name" value="DNA/RNA_pol_sf"/>
</dbReference>
<sequence>MSRVIFLCDMNSFFASVHQAEDPRLRGKPVIVGGDPAKRVGIVIAASVEAKKKYGIKTGMLIGDAKFLCPEGIFVYPEHSIYAAYSSRINNILKDYSDLTEPYSIDESFMDVTGCIHLFGSSFKIAQQIQQRINNEIGVGVNIGIGPNKLLAKMAAELRKPNQIIELSLDDWPKIIWPLPVRELFGVGSRISRWLSTIGIQTIGELAALPVGILRKRYGLVGEILHYSAQGVDHSPVDPHSLDVIKSVGNQITLPRDYYGYQQAKVVILELAEEVGQRARKAGCIGKRISLVIKDPDFHTEAHSKALGQYTNLTEEIYKTGVYLLERYWSSNLRIRLVGLALSELIENRELQIDIFNVRQKNEQIDKALDVIRSRWGAGSIKRAVSLTEQGVYYGRKS</sequence>
<keyword evidence="4 6" id="KW-0227">DNA damage</keyword>
<dbReference type="GO" id="GO:0000287">
    <property type="term" value="F:magnesium ion binding"/>
    <property type="evidence" value="ECO:0007669"/>
    <property type="project" value="UniProtKB-UniRule"/>
</dbReference>
<dbReference type="Gene3D" id="3.30.70.270">
    <property type="match status" value="1"/>
</dbReference>
<dbReference type="GO" id="GO:0003684">
    <property type="term" value="F:damaged DNA binding"/>
    <property type="evidence" value="ECO:0007669"/>
    <property type="project" value="InterPro"/>
</dbReference>
<proteinExistence type="inferred from homology"/>
<dbReference type="Gene3D" id="3.40.1170.60">
    <property type="match status" value="1"/>
</dbReference>
<comment type="subunit">
    <text evidence="6">Monomer.</text>
</comment>
<reference evidence="8" key="2">
    <citation type="submission" date="2023-03" db="EMBL/GenBank/DDBJ databases">
        <authorList>
            <person name="Zhang Z."/>
        </authorList>
    </citation>
    <scope>NUCLEOTIDE SEQUENCE</scope>
    <source>
        <strain evidence="8">DSA</strain>
    </source>
</reference>
<feature type="domain" description="UmuC" evidence="7">
    <location>
        <begin position="5"/>
        <end position="188"/>
    </location>
</feature>
<dbReference type="SUPFAM" id="SSF56672">
    <property type="entry name" value="DNA/RNA polymerases"/>
    <property type="match status" value="1"/>
</dbReference>
<reference evidence="8" key="1">
    <citation type="journal article" date="2023" name="J. Hazard. Mater.">
        <title>Anaerobic biodegradation of pyrene and benzo[a]pyrene by a new sulfate-reducing Desulforamulus aquiferis strain DSA.</title>
        <authorList>
            <person name="Zhang Z."/>
            <person name="Sun J."/>
            <person name="Gong X."/>
            <person name="Wang C."/>
            <person name="Wang H."/>
        </authorList>
    </citation>
    <scope>NUCLEOTIDE SEQUENCE</scope>
    <source>
        <strain evidence="8">DSA</strain>
    </source>
</reference>
<dbReference type="PROSITE" id="PS50173">
    <property type="entry name" value="UMUC"/>
    <property type="match status" value="1"/>
</dbReference>
<gene>
    <name evidence="6" type="primary">dinB</name>
    <name evidence="8" type="ORF">P6N53_10430</name>
</gene>
<dbReference type="EMBL" id="JARPTC010000014">
    <property type="protein sequence ID" value="MDO7787634.1"/>
    <property type="molecule type" value="Genomic_DNA"/>
</dbReference>
<dbReference type="InterPro" id="IPR017961">
    <property type="entry name" value="DNA_pol_Y-fam_little_finger"/>
</dbReference>
<evidence type="ECO:0000256" key="1">
    <source>
        <dbReference type="ARBA" id="ARBA00010945"/>
    </source>
</evidence>
<evidence type="ECO:0000256" key="4">
    <source>
        <dbReference type="ARBA" id="ARBA00022763"/>
    </source>
</evidence>
<keyword evidence="6" id="KW-0460">Magnesium</keyword>
<keyword evidence="6" id="KW-0234">DNA repair</keyword>
<comment type="function">
    <text evidence="6">Poorly processive, error-prone DNA polymerase involved in untargeted mutagenesis. Copies undamaged DNA at stalled replication forks, which arise in vivo from mismatched or misaligned primer ends. These misaligned primers can be extended by PolIV. Exhibits no 3'-5' exonuclease (proofreading) activity. May be involved in translesional synthesis, in conjunction with the beta clamp from PolIII.</text>
</comment>